<dbReference type="Proteomes" id="UP000664277">
    <property type="component" value="Unassembled WGS sequence"/>
</dbReference>
<accession>A0A8J7PLM9</accession>
<reference evidence="1" key="1">
    <citation type="submission" date="2021-02" db="EMBL/GenBank/DDBJ databases">
        <title>Genome-Resolved Metagenomics of a Microbial Community Performing Photosynthetic Biological Nutrient Removal.</title>
        <authorList>
            <person name="Mcdaniel E.A."/>
        </authorList>
    </citation>
    <scope>NUCLEOTIDE SEQUENCE</scope>
    <source>
        <strain evidence="1">UWPOB_OBS1</strain>
    </source>
</reference>
<name>A0A8J7PLM9_9BACT</name>
<sequence length="346" mass="38824">MQSFNSSHNLSTTKDEFVATGSGVAFGARRLKSVNDRWASTSSMTALTLDTARRVKEVSEAKQDALLAIEENELAREIHACKKILETLPADAPEREQHLKRMEIARLKLGTDKPASYTKAIKLVSRYASLEEQRLKHIGSSSEHHAVAQMAVCQTESMMDRLPHSFKGKTNFLPERTPEGMSAARRLTELRRHLDERARMLDETRNQNLHSMAETHPILKAIIERLESEELPSDGTLIIMSKKGHYMAPRGSMSPHFIEVSRLRTGGVSADGGGFNRFMQDLEDICGAVIMRPIYDEHGKPLEVPGKPGSKPVYRKTVVDTIGEMPESIKPGVDFLFILRRFKPNH</sequence>
<protein>
    <submittedName>
        <fullName evidence="1">Uncharacterized protein</fullName>
    </submittedName>
</protein>
<organism evidence="1 2">
    <name type="scientific">Candidatus Obscuribacter phosphatis</name>
    <dbReference type="NCBI Taxonomy" id="1906157"/>
    <lineage>
        <taxon>Bacteria</taxon>
        <taxon>Bacillati</taxon>
        <taxon>Candidatus Melainabacteria</taxon>
        <taxon>Candidatus Obscuribacterales</taxon>
        <taxon>Candidatus Obscuribacteraceae</taxon>
        <taxon>Candidatus Obscuribacter</taxon>
    </lineage>
</organism>
<proteinExistence type="predicted"/>
<gene>
    <name evidence="1" type="ORF">J0M35_11225</name>
</gene>
<evidence type="ECO:0000313" key="1">
    <source>
        <dbReference type="EMBL" id="MBN8660930.1"/>
    </source>
</evidence>
<comment type="caution">
    <text evidence="1">The sequence shown here is derived from an EMBL/GenBank/DDBJ whole genome shotgun (WGS) entry which is preliminary data.</text>
</comment>
<dbReference type="EMBL" id="JAFLCK010000014">
    <property type="protein sequence ID" value="MBN8660930.1"/>
    <property type="molecule type" value="Genomic_DNA"/>
</dbReference>
<evidence type="ECO:0000313" key="2">
    <source>
        <dbReference type="Proteomes" id="UP000664277"/>
    </source>
</evidence>
<dbReference type="AlphaFoldDB" id="A0A8J7PLM9"/>